<dbReference type="PANTHER" id="PTHR28156:SF1">
    <property type="entry name" value="FAS1 DOMAIN-CONTAINING PROTEIN YDR262W"/>
    <property type="match status" value="1"/>
</dbReference>
<evidence type="ECO:0000313" key="5">
    <source>
        <dbReference type="EMBL" id="KAK2601673.1"/>
    </source>
</evidence>
<dbReference type="InterPro" id="IPR036378">
    <property type="entry name" value="FAS1_dom_sf"/>
</dbReference>
<keyword evidence="1 3" id="KW-0732">Signal</keyword>
<evidence type="ECO:0000313" key="6">
    <source>
        <dbReference type="Proteomes" id="UP001251528"/>
    </source>
</evidence>
<feature type="signal peptide" evidence="3">
    <location>
        <begin position="1"/>
        <end position="23"/>
    </location>
</feature>
<dbReference type="AlphaFoldDB" id="A0AAJ0CUW2"/>
<accession>A0AAJ0CUW2</accession>
<feature type="compositionally biased region" description="Polar residues" evidence="2">
    <location>
        <begin position="75"/>
        <end position="87"/>
    </location>
</feature>
<reference evidence="5" key="1">
    <citation type="submission" date="2023-06" db="EMBL/GenBank/DDBJ databases">
        <title>Conoideocrella luteorostrata (Hypocreales: Clavicipitaceae), a potential biocontrol fungus for elongate hemlock scale in United States Christmas tree production areas.</title>
        <authorList>
            <person name="Barrett H."/>
            <person name="Lovett B."/>
            <person name="Macias A.M."/>
            <person name="Stajich J.E."/>
            <person name="Kasson M.T."/>
        </authorList>
    </citation>
    <scope>NUCLEOTIDE SEQUENCE</scope>
    <source>
        <strain evidence="5">ARSEF 14590</strain>
    </source>
</reference>
<dbReference type="InterPro" id="IPR000782">
    <property type="entry name" value="FAS1_domain"/>
</dbReference>
<sequence length="248" mass="26914">MRPLIGALSAAAAAALLIGPSTASNAPPSRPPPSQLQHPIMPGSDKQTLPVQPPGEENLYSDEKPPPPPIKFKTANPSSHETSSTSQDDSHPPKLQSHVSLADTIGPQRSISSFSSFTRLSSSTSDLLSDFNANTTVLAPLNSAIDALPRKPWESQHDYNTFGSQAYDGSGGQDRANKNIEKFVKAHLVTTSPWKEGEKGKTLLGKEIWWEEREGKRVILPDMVEVEKVASRVKNGELWIVKGVTNYE</sequence>
<keyword evidence="6" id="KW-1185">Reference proteome</keyword>
<proteinExistence type="predicted"/>
<feature type="domain" description="FAS1" evidence="4">
    <location>
        <begin position="98"/>
        <end position="245"/>
    </location>
</feature>
<evidence type="ECO:0000256" key="3">
    <source>
        <dbReference type="SAM" id="SignalP"/>
    </source>
</evidence>
<evidence type="ECO:0000256" key="1">
    <source>
        <dbReference type="ARBA" id="ARBA00022729"/>
    </source>
</evidence>
<dbReference type="PROSITE" id="PS50213">
    <property type="entry name" value="FAS1"/>
    <property type="match status" value="1"/>
</dbReference>
<evidence type="ECO:0000256" key="2">
    <source>
        <dbReference type="SAM" id="MobiDB-lite"/>
    </source>
</evidence>
<protein>
    <recommendedName>
        <fullName evidence="4">FAS1 domain-containing protein</fullName>
    </recommendedName>
</protein>
<feature type="region of interest" description="Disordered" evidence="2">
    <location>
        <begin position="20"/>
        <end position="106"/>
    </location>
</feature>
<dbReference type="PANTHER" id="PTHR28156">
    <property type="entry name" value="FAS1 DOMAIN-CONTAINING PROTEIN YDR262W"/>
    <property type="match status" value="1"/>
</dbReference>
<dbReference type="SUPFAM" id="SSF82153">
    <property type="entry name" value="FAS1 domain"/>
    <property type="match status" value="1"/>
</dbReference>
<gene>
    <name evidence="5" type="ORF">QQS21_004747</name>
</gene>
<dbReference type="Gene3D" id="2.30.180.10">
    <property type="entry name" value="FAS1 domain"/>
    <property type="match status" value="1"/>
</dbReference>
<organism evidence="5 6">
    <name type="scientific">Conoideocrella luteorostrata</name>
    <dbReference type="NCBI Taxonomy" id="1105319"/>
    <lineage>
        <taxon>Eukaryota</taxon>
        <taxon>Fungi</taxon>
        <taxon>Dikarya</taxon>
        <taxon>Ascomycota</taxon>
        <taxon>Pezizomycotina</taxon>
        <taxon>Sordariomycetes</taxon>
        <taxon>Hypocreomycetidae</taxon>
        <taxon>Hypocreales</taxon>
        <taxon>Clavicipitaceae</taxon>
        <taxon>Conoideocrella</taxon>
    </lineage>
</organism>
<comment type="caution">
    <text evidence="5">The sequence shown here is derived from an EMBL/GenBank/DDBJ whole genome shotgun (WGS) entry which is preliminary data.</text>
</comment>
<name>A0AAJ0CUW2_9HYPO</name>
<feature type="chain" id="PRO_5042586043" description="FAS1 domain-containing protein" evidence="3">
    <location>
        <begin position="24"/>
        <end position="248"/>
    </location>
</feature>
<dbReference type="Proteomes" id="UP001251528">
    <property type="component" value="Unassembled WGS sequence"/>
</dbReference>
<dbReference type="InterPro" id="IPR040200">
    <property type="entry name" value="Mug57-like"/>
</dbReference>
<evidence type="ECO:0000259" key="4">
    <source>
        <dbReference type="PROSITE" id="PS50213"/>
    </source>
</evidence>
<dbReference type="EMBL" id="JASWJB010000072">
    <property type="protein sequence ID" value="KAK2601673.1"/>
    <property type="molecule type" value="Genomic_DNA"/>
</dbReference>